<dbReference type="Proteomes" id="UP000295260">
    <property type="component" value="Unassembled WGS sequence"/>
</dbReference>
<proteinExistence type="predicted"/>
<comment type="caution">
    <text evidence="1">The sequence shown here is derived from an EMBL/GenBank/DDBJ whole genome shotgun (WGS) entry which is preliminary data.</text>
</comment>
<accession>A0A4R6QCM5</accession>
<organism evidence="1 2">
    <name type="scientific">Flavobacterium dankookense</name>
    <dbReference type="NCBI Taxonomy" id="706186"/>
    <lineage>
        <taxon>Bacteria</taxon>
        <taxon>Pseudomonadati</taxon>
        <taxon>Bacteroidota</taxon>
        <taxon>Flavobacteriia</taxon>
        <taxon>Flavobacteriales</taxon>
        <taxon>Flavobacteriaceae</taxon>
        <taxon>Flavobacterium</taxon>
    </lineage>
</organism>
<evidence type="ECO:0000313" key="2">
    <source>
        <dbReference type="Proteomes" id="UP000295260"/>
    </source>
</evidence>
<keyword evidence="2" id="KW-1185">Reference proteome</keyword>
<name>A0A4R6QCM5_9FLAO</name>
<protein>
    <submittedName>
        <fullName evidence="1">Uncharacterized protein</fullName>
    </submittedName>
</protein>
<reference evidence="1 2" key="1">
    <citation type="submission" date="2019-03" db="EMBL/GenBank/DDBJ databases">
        <title>Genomic Encyclopedia of Archaeal and Bacterial Type Strains, Phase II (KMG-II): from individual species to whole genera.</title>
        <authorList>
            <person name="Goeker M."/>
        </authorList>
    </citation>
    <scope>NUCLEOTIDE SEQUENCE [LARGE SCALE GENOMIC DNA]</scope>
    <source>
        <strain evidence="1 2">DSM 25687</strain>
    </source>
</reference>
<evidence type="ECO:0000313" key="1">
    <source>
        <dbReference type="EMBL" id="TDP60095.1"/>
    </source>
</evidence>
<dbReference type="EMBL" id="SNXR01000012">
    <property type="protein sequence ID" value="TDP60095.1"/>
    <property type="molecule type" value="Genomic_DNA"/>
</dbReference>
<gene>
    <name evidence="1" type="ORF">BC748_1068</name>
</gene>
<sequence length="194" mass="23205">MSHLIDQIKKGANNFAAYVKKIIDDFFKWLEDLLKSGKADEVFETGKKFPTKLVVGKYSKRTFDINNCGGKILNLSWKEAKITKEGIDVVKKHLSRFETDIWNERMIDRLERVFKNEIELTDFDKRFFTHETREFERYKVLGHEKTTYLDMSEKDFAELWENTHSATLEDYKVFEKIRYDDKTIHSLYHPDVQF</sequence>
<dbReference type="AlphaFoldDB" id="A0A4R6QCM5"/>